<comment type="caution">
    <text evidence="4">The sequence shown here is derived from an EMBL/GenBank/DDBJ whole genome shotgun (WGS) entry which is preliminary data.</text>
</comment>
<evidence type="ECO:0000313" key="4">
    <source>
        <dbReference type="EMBL" id="KAG7171579.1"/>
    </source>
</evidence>
<dbReference type="Proteomes" id="UP000747542">
    <property type="component" value="Unassembled WGS sequence"/>
</dbReference>
<dbReference type="PANTHER" id="PTHR15154">
    <property type="entry name" value="HAMARTIN"/>
    <property type="match status" value="1"/>
</dbReference>
<proteinExistence type="predicted"/>
<dbReference type="Pfam" id="PF04388">
    <property type="entry name" value="Hamartin"/>
    <property type="match status" value="3"/>
</dbReference>
<dbReference type="InterPro" id="IPR007483">
    <property type="entry name" value="Hamartin"/>
</dbReference>
<evidence type="ECO:0000256" key="2">
    <source>
        <dbReference type="SAM" id="MobiDB-lite"/>
    </source>
</evidence>
<feature type="compositionally biased region" description="Low complexity" evidence="2">
    <location>
        <begin position="482"/>
        <end position="498"/>
    </location>
</feature>
<feature type="region of interest" description="Disordered" evidence="2">
    <location>
        <begin position="818"/>
        <end position="846"/>
    </location>
</feature>
<feature type="compositionally biased region" description="Low complexity" evidence="2">
    <location>
        <begin position="1259"/>
        <end position="1278"/>
    </location>
</feature>
<keyword evidence="3" id="KW-0732">Signal</keyword>
<dbReference type="GO" id="GO:0008285">
    <property type="term" value="P:negative regulation of cell population proliferation"/>
    <property type="evidence" value="ECO:0007669"/>
    <property type="project" value="TreeGrafter"/>
</dbReference>
<protein>
    <submittedName>
        <fullName evidence="4">Hamartin-like</fullName>
    </submittedName>
</protein>
<keyword evidence="5" id="KW-1185">Reference proteome</keyword>
<feature type="region of interest" description="Disordered" evidence="2">
    <location>
        <begin position="718"/>
        <end position="762"/>
    </location>
</feature>
<accession>A0A8J5N1P3</accession>
<dbReference type="EMBL" id="JAHLQT010012015">
    <property type="protein sequence ID" value="KAG7171579.1"/>
    <property type="molecule type" value="Genomic_DNA"/>
</dbReference>
<evidence type="ECO:0000256" key="3">
    <source>
        <dbReference type="SAM" id="SignalP"/>
    </source>
</evidence>
<evidence type="ECO:0000256" key="1">
    <source>
        <dbReference type="SAM" id="Coils"/>
    </source>
</evidence>
<feature type="compositionally biased region" description="Basic and acidic residues" evidence="2">
    <location>
        <begin position="718"/>
        <end position="742"/>
    </location>
</feature>
<feature type="coiled-coil region" evidence="1">
    <location>
        <begin position="980"/>
        <end position="1021"/>
    </location>
</feature>
<name>A0A8J5N1P3_HOMAM</name>
<feature type="region of interest" description="Disordered" evidence="2">
    <location>
        <begin position="885"/>
        <end position="907"/>
    </location>
</feature>
<dbReference type="GO" id="GO:0051726">
    <property type="term" value="P:regulation of cell cycle"/>
    <property type="evidence" value="ECO:0007669"/>
    <property type="project" value="TreeGrafter"/>
</dbReference>
<organism evidence="4 5">
    <name type="scientific">Homarus americanus</name>
    <name type="common">American lobster</name>
    <dbReference type="NCBI Taxonomy" id="6706"/>
    <lineage>
        <taxon>Eukaryota</taxon>
        <taxon>Metazoa</taxon>
        <taxon>Ecdysozoa</taxon>
        <taxon>Arthropoda</taxon>
        <taxon>Crustacea</taxon>
        <taxon>Multicrustacea</taxon>
        <taxon>Malacostraca</taxon>
        <taxon>Eumalacostraca</taxon>
        <taxon>Eucarida</taxon>
        <taxon>Decapoda</taxon>
        <taxon>Pleocyemata</taxon>
        <taxon>Astacidea</taxon>
        <taxon>Nephropoidea</taxon>
        <taxon>Nephropidae</taxon>
        <taxon>Homarus</taxon>
    </lineage>
</organism>
<evidence type="ECO:0000313" key="5">
    <source>
        <dbReference type="Proteomes" id="UP000747542"/>
    </source>
</evidence>
<feature type="region of interest" description="Disordered" evidence="2">
    <location>
        <begin position="584"/>
        <end position="627"/>
    </location>
</feature>
<feature type="region of interest" description="Disordered" evidence="2">
    <location>
        <begin position="479"/>
        <end position="502"/>
    </location>
</feature>
<feature type="region of interest" description="Disordered" evidence="2">
    <location>
        <begin position="1259"/>
        <end position="1282"/>
    </location>
</feature>
<feature type="signal peptide" evidence="3">
    <location>
        <begin position="1"/>
        <end position="16"/>
    </location>
</feature>
<dbReference type="GO" id="GO:0033596">
    <property type="term" value="C:TSC1-TSC2 complex"/>
    <property type="evidence" value="ECO:0007669"/>
    <property type="project" value="TreeGrafter"/>
</dbReference>
<feature type="coiled-coil region" evidence="1">
    <location>
        <begin position="1146"/>
        <end position="1194"/>
    </location>
</feature>
<keyword evidence="1" id="KW-0175">Coiled coil</keyword>
<feature type="compositionally biased region" description="Basic and acidic residues" evidence="2">
    <location>
        <begin position="584"/>
        <end position="617"/>
    </location>
</feature>
<dbReference type="GO" id="GO:0032007">
    <property type="term" value="P:negative regulation of TOR signaling"/>
    <property type="evidence" value="ECO:0007669"/>
    <property type="project" value="TreeGrafter"/>
</dbReference>
<feature type="region of interest" description="Disordered" evidence="2">
    <location>
        <begin position="642"/>
        <end position="663"/>
    </location>
</feature>
<reference evidence="4" key="1">
    <citation type="journal article" date="2021" name="Sci. Adv.">
        <title>The American lobster genome reveals insights on longevity, neural, and immune adaptations.</title>
        <authorList>
            <person name="Polinski J.M."/>
            <person name="Zimin A.V."/>
            <person name="Clark K.F."/>
            <person name="Kohn A.B."/>
            <person name="Sadowski N."/>
            <person name="Timp W."/>
            <person name="Ptitsyn A."/>
            <person name="Khanna P."/>
            <person name="Romanova D.Y."/>
            <person name="Williams P."/>
            <person name="Greenwood S.J."/>
            <person name="Moroz L.L."/>
            <person name="Walt D.R."/>
            <person name="Bodnar A.G."/>
        </authorList>
    </citation>
    <scope>NUCLEOTIDE SEQUENCE</scope>
    <source>
        <strain evidence="4">GMGI-L3</strain>
    </source>
</reference>
<sequence length="1310" mass="146279">MGRACILLNASSLCTCLSPCAEGLALRNFPNTPMVVSATGLIKEEPSFPARPITPSCELKKEKMKRLEKWFVEHFGRTAFAVNRTPLPEMKGPFHHIHLLTDSVHTPATIPHHFYDEVCQQLEEDVRRVIMAEVRDLNVGDVLGLLESTQEEVSQEVRALLKETFATVREPWLVNGLLEYFYVSNSGRLLDILLGVGEPHDRHLLDRLMDGLKGSDRFRQTCILLYAVRRQPPPMWLRKFLQHGAMRELLHVLLTDEDVPVLVGAVMVVVVLLPALPLEMGRMHLSAVLDIFCRLVRWTPKKEHDEAFQPFLQVAVYSLFHRLYALYPCNFLTCLRNSFSKPNSSACFFNTLKPMMEKVRLHPLLITETKESELTRARWVGLETHHLILECAKLCLDPIEATCEDVCGSFFNRNQGYDLGLDTLPVPTNWVVCAVENNFWSPSLSLPSPSMLSTPRGSSSSVPLTPVFPINTPNLKLTGKVAESPPETAIEATPETTPFTSPMKMEASNVDTRRPAAAVCALTLNTSVAKDNQTLDVEANASPLSPIKKDQAPFRFPDDQCQDIFSRAERSTLLQSKLQQILKERQQNQKENNKPLEGKIDSESKDVDSKDIKETKENSAGIPRKALGERQNYSTCISAAENEIDSSKGDGRVTQPDQGNRRRKLSMYDGSQNIDFKQLGVPVEQFSNGNNDLNFSNDTVIKPELDNEDQNYRLSTVIDRRISEEKESDGSDSRRSSDETRGCESTSCDEPESLGLGVPNQRSMTDLVKNMRTMRLRFLSQCGPPPDLSQYNMVGVARVAVSPTKSIITPIRAQSKSLSCPDLSVDGSPQSTSIHEGRVRKESAMSSLTLSPIRQAVEVSEATTQTEEITVINPYEQLLGALVSGPTSAHQPKSSETNSSNTEFTVPSPHELLDQYLRISTKIGEEAKNILWKQPNQIEGGHEGWKSQVRLMQIMLLLERHKREVHAERNRRLLGRAKKVYALEEQQRGLREKVTQLEGEVSNLKHDIRNLQVNASGKEQQLQLALTQQQTKVSQILGEQEVSKQDRELLKKQCSALSKENESLNTQLQAAQAALLEKDRQLTVQARLANDNELLRNQVEVLQKQVCLMGEIQDQYKQEVWKLSLSGGPGARMGMGLERIASQQQVEELEEQCRVANTSLDAALNRVAQLEAALAEKNKQLEQQQNAVKAAREVGAEQCRAVELRCQALAATNQTLESFTLEQNDRIDRLIRQVRKSQRGKSVCSDGIDIDLELSASPSSASVSSAATSPPDDPPYSAGSLLGRQPIVLNKLDVLAGQETEPEGQSRRKT</sequence>
<feature type="compositionally biased region" description="Low complexity" evidence="2">
    <location>
        <begin position="894"/>
        <end position="903"/>
    </location>
</feature>
<feature type="coiled-coil region" evidence="1">
    <location>
        <begin position="1047"/>
        <end position="1105"/>
    </location>
</feature>
<gene>
    <name evidence="4" type="primary">Tsc1-L</name>
    <name evidence="4" type="ORF">Hamer_G014714</name>
</gene>
<dbReference type="PANTHER" id="PTHR15154:SF2">
    <property type="entry name" value="HAMARTIN"/>
    <property type="match status" value="1"/>
</dbReference>
<feature type="chain" id="PRO_5035303335" evidence="3">
    <location>
        <begin position="17"/>
        <end position="1310"/>
    </location>
</feature>